<proteinExistence type="predicted"/>
<gene>
    <name evidence="1" type="ORF">BDV36DRAFT_257285</name>
</gene>
<accession>A0ABQ6WJP8</accession>
<dbReference type="Proteomes" id="UP000325395">
    <property type="component" value="Unassembled WGS sequence"/>
</dbReference>
<dbReference type="EMBL" id="ML735739">
    <property type="protein sequence ID" value="KAE8417349.1"/>
    <property type="molecule type" value="Genomic_DNA"/>
</dbReference>
<sequence length="79" mass="9293">MRNIPVSLLSPHQIRKNPIIPSVRRPARPPIRWFGWVKTRTLDLRCGSRRRILWTNMRTGLGVDQFFLIVMRGNLLAMN</sequence>
<name>A0ABQ6WJP8_9EURO</name>
<keyword evidence="2" id="KW-1185">Reference proteome</keyword>
<protein>
    <submittedName>
        <fullName evidence="1">Uncharacterized protein</fullName>
    </submittedName>
</protein>
<evidence type="ECO:0000313" key="1">
    <source>
        <dbReference type="EMBL" id="KAE8417349.1"/>
    </source>
</evidence>
<reference evidence="1 2" key="1">
    <citation type="submission" date="2019-04" db="EMBL/GenBank/DDBJ databases">
        <authorList>
            <consortium name="DOE Joint Genome Institute"/>
            <person name="Mondo S."/>
            <person name="Kjaerbolling I."/>
            <person name="Vesth T."/>
            <person name="Frisvad J.C."/>
            <person name="Nybo J.L."/>
            <person name="Theobald S."/>
            <person name="Kildgaard S."/>
            <person name="Isbrandt T."/>
            <person name="Kuo A."/>
            <person name="Sato A."/>
            <person name="Lyhne E.K."/>
            <person name="Kogle M.E."/>
            <person name="Wiebenga A."/>
            <person name="Kun R.S."/>
            <person name="Lubbers R.J."/>
            <person name="Makela M.R."/>
            <person name="Barry K."/>
            <person name="Chovatia M."/>
            <person name="Clum A."/>
            <person name="Daum C."/>
            <person name="Haridas S."/>
            <person name="He G."/>
            <person name="LaButti K."/>
            <person name="Lipzen A."/>
            <person name="Riley R."/>
            <person name="Salamov A."/>
            <person name="Simmons B.A."/>
            <person name="Magnuson J.K."/>
            <person name="Henrissat B."/>
            <person name="Mortensen U.H."/>
            <person name="Larsen T.O."/>
            <person name="Devries R.P."/>
            <person name="Grigoriev I.V."/>
            <person name="Machida M."/>
            <person name="Baker S.E."/>
            <person name="Andersen M.R."/>
            <person name="Cantor M.N."/>
            <person name="Hua S.X."/>
        </authorList>
    </citation>
    <scope>NUCLEOTIDE SEQUENCE [LARGE SCALE GENOMIC DNA]</scope>
    <source>
        <strain evidence="1 2">CBS 117616</strain>
    </source>
</reference>
<evidence type="ECO:0000313" key="2">
    <source>
        <dbReference type="Proteomes" id="UP000325395"/>
    </source>
</evidence>
<organism evidence="1 2">
    <name type="scientific">Aspergillus pseudocaelatus</name>
    <dbReference type="NCBI Taxonomy" id="1825620"/>
    <lineage>
        <taxon>Eukaryota</taxon>
        <taxon>Fungi</taxon>
        <taxon>Dikarya</taxon>
        <taxon>Ascomycota</taxon>
        <taxon>Pezizomycotina</taxon>
        <taxon>Eurotiomycetes</taxon>
        <taxon>Eurotiomycetidae</taxon>
        <taxon>Eurotiales</taxon>
        <taxon>Aspergillaceae</taxon>
        <taxon>Aspergillus</taxon>
        <taxon>Aspergillus subgen. Circumdati</taxon>
    </lineage>
</organism>